<dbReference type="PROSITE" id="PS01159">
    <property type="entry name" value="WW_DOMAIN_1"/>
    <property type="match status" value="3"/>
</dbReference>
<dbReference type="EMBL" id="ANJA01001768">
    <property type="protein sequence ID" value="ETO74652.1"/>
    <property type="molecule type" value="Genomic_DNA"/>
</dbReference>
<feature type="domain" description="WW" evidence="3">
    <location>
        <begin position="23"/>
        <end position="56"/>
    </location>
</feature>
<feature type="domain" description="EF-hand" evidence="4">
    <location>
        <begin position="728"/>
        <end position="763"/>
    </location>
</feature>
<feature type="region of interest" description="Disordered" evidence="2">
    <location>
        <begin position="168"/>
        <end position="193"/>
    </location>
</feature>
<dbReference type="Proteomes" id="UP000028582">
    <property type="component" value="Unassembled WGS sequence"/>
</dbReference>
<dbReference type="SMART" id="SM00054">
    <property type="entry name" value="EFh"/>
    <property type="match status" value="2"/>
</dbReference>
<dbReference type="AlphaFoldDB" id="A0A081A6Z1"/>
<proteinExistence type="predicted"/>
<evidence type="ECO:0000259" key="3">
    <source>
        <dbReference type="PROSITE" id="PS50020"/>
    </source>
</evidence>
<keyword evidence="1" id="KW-0106">Calcium</keyword>
<dbReference type="PROSITE" id="PS00018">
    <property type="entry name" value="EF_HAND_1"/>
    <property type="match status" value="3"/>
</dbReference>
<protein>
    <submittedName>
        <fullName evidence="5">Uncharacterized protein</fullName>
    </submittedName>
</protein>
<dbReference type="InterPro" id="IPR036020">
    <property type="entry name" value="WW_dom_sf"/>
</dbReference>
<evidence type="ECO:0000313" key="6">
    <source>
        <dbReference type="Proteomes" id="UP000028582"/>
    </source>
</evidence>
<feature type="region of interest" description="Disordered" evidence="2">
    <location>
        <begin position="841"/>
        <end position="863"/>
    </location>
</feature>
<accession>A0A081A6Z1</accession>
<feature type="compositionally biased region" description="Acidic residues" evidence="2">
    <location>
        <begin position="1"/>
        <end position="19"/>
    </location>
</feature>
<feature type="domain" description="EF-hand" evidence="4">
    <location>
        <begin position="863"/>
        <end position="898"/>
    </location>
</feature>
<evidence type="ECO:0000259" key="4">
    <source>
        <dbReference type="PROSITE" id="PS50222"/>
    </source>
</evidence>
<dbReference type="OrthoDB" id="429067at2759"/>
<dbReference type="SUPFAM" id="SSF51045">
    <property type="entry name" value="WW domain"/>
    <property type="match status" value="2"/>
</dbReference>
<reference evidence="5 6" key="1">
    <citation type="submission" date="2013-11" db="EMBL/GenBank/DDBJ databases">
        <title>The Genome Sequence of Phytophthora parasitica P1976.</title>
        <authorList>
            <consortium name="The Broad Institute Genomics Platform"/>
            <person name="Russ C."/>
            <person name="Tyler B."/>
            <person name="Panabieres F."/>
            <person name="Shan W."/>
            <person name="Tripathy S."/>
            <person name="Grunwald N."/>
            <person name="Machado M."/>
            <person name="Johnson C.S."/>
            <person name="Walker B."/>
            <person name="Young S."/>
            <person name="Zeng Q."/>
            <person name="Gargeya S."/>
            <person name="Fitzgerald M."/>
            <person name="Haas B."/>
            <person name="Abouelleil A."/>
            <person name="Allen A.W."/>
            <person name="Alvarado L."/>
            <person name="Arachchi H.M."/>
            <person name="Berlin A.M."/>
            <person name="Chapman S.B."/>
            <person name="Gainer-Dewar J."/>
            <person name="Goldberg J."/>
            <person name="Griggs A."/>
            <person name="Gujja S."/>
            <person name="Hansen M."/>
            <person name="Howarth C."/>
            <person name="Imamovic A."/>
            <person name="Ireland A."/>
            <person name="Larimer J."/>
            <person name="McCowan C."/>
            <person name="Murphy C."/>
            <person name="Pearson M."/>
            <person name="Poon T.W."/>
            <person name="Priest M."/>
            <person name="Roberts A."/>
            <person name="Saif S."/>
            <person name="Shea T."/>
            <person name="Sisk P."/>
            <person name="Sykes S."/>
            <person name="Wortman J."/>
            <person name="Nusbaum C."/>
            <person name="Birren B."/>
        </authorList>
    </citation>
    <scope>NUCLEOTIDE SEQUENCE [LARGE SCALE GENOMIC DNA]</scope>
    <source>
        <strain evidence="5 6">P1976</strain>
    </source>
</reference>
<evidence type="ECO:0000256" key="2">
    <source>
        <dbReference type="SAM" id="MobiDB-lite"/>
    </source>
</evidence>
<feature type="compositionally biased region" description="Polar residues" evidence="2">
    <location>
        <begin position="693"/>
        <end position="704"/>
    </location>
</feature>
<feature type="compositionally biased region" description="Basic residues" evidence="2">
    <location>
        <begin position="675"/>
        <end position="687"/>
    </location>
</feature>
<sequence length="973" mass="110456">MEEEVVQSATWEEDEPQDQAEEHDQASNWVECFSDDGERYFTNTVTGETSWTKPGSDFEQDQAGAWQVDSVIESTAAEFSANEAVTAAQDAVADESCQATQWLELYDQDHQTLYYFATQSGETRWEPPLEGTNLVRKCDSDAVLSAVVSLQSATRSQQARARVSAMRQQKMKEQSEDTNIDNKISSPDEYTEVNDNVNTDAVPSSTEDLGLQNNESQWVEVFDPTTQQQYYYSPSTSETRWDPPETFVSSLEDRKMAAAISIQSLSRGRIARKQVHERRAHSHSIQDEFERETICCREMRLQELLQIESGDRFWGLDNYERELLQKHAEEERIKTLNDQDLSSYPQHSNDIHLSLDYLDFEDEEVDPERLEREQQKEHNARIAMHREETQQCQNGDIFWGIQAEETRQLAANIAMAQEEAASRRFAKNVLEQALNETWEAEVLQNATNELAARGGQEQRMQERYLRWFYQQCVSVDELLDYRWPTKQQQESLNASSSPVKRRRHQVVRPYPELAVSATPYPLDDLVFRDRLEHGDLRYGLRSVLTIHRQTARGTSGTRYEITKASPECAFDEDTAAALLKNQTLEFLSSNDSLSGFEYLDDRIGDKSQDDGAILGSSVNYRRSQTPDPHIPARFNGVPYKPNQISPTREILSGDHRKLNQLPSLTKQKLTDSPKLRQRQKAKAKARMYPKVSSPVSQSSNNRNGADSARECEEVKTEDDSLHAQFKRHEHKVLSQLFSLMDLDGSGTVNQDEMRWALQRDAEIHALAKTSPLLSILLKQRTRLEALFSNRTVNDPLSPNMDDANSSHELSWDEFLARCEDSYLRLMSDGLIQPDVVSAERSETAKDFKNNRQNGRSQSSAGDTEARTIRRVFALLDGDGNGVVDVAEVQRTLYNSAATTPDSPSGSGAVSKELRALVEGSSALQPMLHQELFMTAFIKFEPMDPRGISEEEFVAFCLEIAQVAAANNLVETVV</sequence>
<dbReference type="SMART" id="SM00456">
    <property type="entry name" value="WW"/>
    <property type="match status" value="3"/>
</dbReference>
<dbReference type="InterPro" id="IPR011992">
    <property type="entry name" value="EF-hand-dom_pair"/>
</dbReference>
<comment type="caution">
    <text evidence="5">The sequence shown here is derived from an EMBL/GenBank/DDBJ whole genome shotgun (WGS) entry which is preliminary data.</text>
</comment>
<evidence type="ECO:0000313" key="5">
    <source>
        <dbReference type="EMBL" id="ETO74652.1"/>
    </source>
</evidence>
<dbReference type="PROSITE" id="PS50222">
    <property type="entry name" value="EF_HAND_2"/>
    <property type="match status" value="2"/>
</dbReference>
<feature type="domain" description="WW" evidence="3">
    <location>
        <begin position="212"/>
        <end position="246"/>
    </location>
</feature>
<feature type="compositionally biased region" description="Polar residues" evidence="2">
    <location>
        <begin position="850"/>
        <end position="861"/>
    </location>
</feature>
<gene>
    <name evidence="5" type="ORF">F444_09658</name>
</gene>
<dbReference type="InterPro" id="IPR002048">
    <property type="entry name" value="EF_hand_dom"/>
</dbReference>
<dbReference type="Pfam" id="PF00397">
    <property type="entry name" value="WW"/>
    <property type="match status" value="1"/>
</dbReference>
<dbReference type="Gene3D" id="1.10.238.10">
    <property type="entry name" value="EF-hand"/>
    <property type="match status" value="1"/>
</dbReference>
<dbReference type="SUPFAM" id="SSF47473">
    <property type="entry name" value="EF-hand"/>
    <property type="match status" value="1"/>
</dbReference>
<dbReference type="CDD" id="cd00201">
    <property type="entry name" value="WW"/>
    <property type="match status" value="2"/>
</dbReference>
<dbReference type="InterPro" id="IPR001202">
    <property type="entry name" value="WW_dom"/>
</dbReference>
<name>A0A081A6Z1_PHYNI</name>
<feature type="domain" description="WW" evidence="3">
    <location>
        <begin position="102"/>
        <end position="130"/>
    </location>
</feature>
<dbReference type="InterPro" id="IPR018247">
    <property type="entry name" value="EF_Hand_1_Ca_BS"/>
</dbReference>
<feature type="region of interest" description="Disordered" evidence="2">
    <location>
        <begin position="1"/>
        <end position="27"/>
    </location>
</feature>
<organism evidence="5 6">
    <name type="scientific">Phytophthora nicotianae P1976</name>
    <dbReference type="NCBI Taxonomy" id="1317066"/>
    <lineage>
        <taxon>Eukaryota</taxon>
        <taxon>Sar</taxon>
        <taxon>Stramenopiles</taxon>
        <taxon>Oomycota</taxon>
        <taxon>Peronosporomycetes</taxon>
        <taxon>Peronosporales</taxon>
        <taxon>Peronosporaceae</taxon>
        <taxon>Phytophthora</taxon>
    </lineage>
</organism>
<dbReference type="Gene3D" id="2.20.70.10">
    <property type="match status" value="3"/>
</dbReference>
<dbReference type="GO" id="GO:0005509">
    <property type="term" value="F:calcium ion binding"/>
    <property type="evidence" value="ECO:0007669"/>
    <property type="project" value="InterPro"/>
</dbReference>
<dbReference type="PROSITE" id="PS50020">
    <property type="entry name" value="WW_DOMAIN_2"/>
    <property type="match status" value="3"/>
</dbReference>
<dbReference type="PROSITE" id="PS50096">
    <property type="entry name" value="IQ"/>
    <property type="match status" value="2"/>
</dbReference>
<evidence type="ECO:0000256" key="1">
    <source>
        <dbReference type="ARBA" id="ARBA00022837"/>
    </source>
</evidence>
<feature type="region of interest" description="Disordered" evidence="2">
    <location>
        <begin position="618"/>
        <end position="714"/>
    </location>
</feature>